<accession>A0A1I3FJ67</accession>
<feature type="binding site" evidence="12">
    <location>
        <position position="422"/>
    </location>
    <ligand>
        <name>Zn(2+)</name>
        <dbReference type="ChEBI" id="CHEBI:29105"/>
    </ligand>
</feature>
<reference evidence="15" key="1">
    <citation type="submission" date="2016-10" db="EMBL/GenBank/DDBJ databases">
        <authorList>
            <person name="Varghese N."/>
            <person name="Submissions S."/>
        </authorList>
    </citation>
    <scope>NUCLEOTIDE SEQUENCE [LARGE SCALE GENOMIC DNA]</scope>
    <source>
        <strain evidence="15">Z-7934</strain>
    </source>
</reference>
<dbReference type="Gene3D" id="1.10.150.20">
    <property type="entry name" value="5' to 3' exonuclease, C-terminal subdomain"/>
    <property type="match status" value="2"/>
</dbReference>
<evidence type="ECO:0000256" key="4">
    <source>
        <dbReference type="ARBA" id="ARBA00022723"/>
    </source>
</evidence>
<protein>
    <recommendedName>
        <fullName evidence="12">DNA ligase</fullName>
        <ecNumber evidence="12">6.5.1.2</ecNumber>
    </recommendedName>
    <alternativeName>
        <fullName evidence="12">Polydeoxyribonucleotide synthase [NAD(+)]</fullName>
    </alternativeName>
</protein>
<dbReference type="GO" id="GO:0006281">
    <property type="term" value="P:DNA repair"/>
    <property type="evidence" value="ECO:0007669"/>
    <property type="project" value="UniProtKB-KW"/>
</dbReference>
<dbReference type="PANTHER" id="PTHR23389:SF9">
    <property type="entry name" value="DNA LIGASE"/>
    <property type="match status" value="1"/>
</dbReference>
<keyword evidence="10 12" id="KW-0464">Manganese</keyword>
<dbReference type="HAMAP" id="MF_01588">
    <property type="entry name" value="DNA_ligase_A"/>
    <property type="match status" value="1"/>
</dbReference>
<dbReference type="Pfam" id="PF00533">
    <property type="entry name" value="BRCT"/>
    <property type="match status" value="1"/>
</dbReference>
<comment type="cofactor">
    <cofactor evidence="12">
        <name>Mg(2+)</name>
        <dbReference type="ChEBI" id="CHEBI:18420"/>
    </cofactor>
    <cofactor evidence="12">
        <name>Mn(2+)</name>
        <dbReference type="ChEBI" id="CHEBI:29035"/>
    </cofactor>
</comment>
<dbReference type="InterPro" id="IPR013839">
    <property type="entry name" value="DNAligase_adenylation"/>
</dbReference>
<name>A0A1I3FJ67_9FIRM</name>
<keyword evidence="6 12" id="KW-0862">Zinc</keyword>
<dbReference type="PIRSF" id="PIRSF001604">
    <property type="entry name" value="LigA"/>
    <property type="match status" value="1"/>
</dbReference>
<dbReference type="FunFam" id="1.10.150.20:FF:000007">
    <property type="entry name" value="DNA ligase"/>
    <property type="match status" value="1"/>
</dbReference>
<dbReference type="CDD" id="cd17748">
    <property type="entry name" value="BRCT_DNA_ligase_like"/>
    <property type="match status" value="1"/>
</dbReference>
<dbReference type="PANTHER" id="PTHR23389">
    <property type="entry name" value="CHROMOSOME TRANSMISSION FIDELITY FACTOR 18"/>
    <property type="match status" value="1"/>
</dbReference>
<dbReference type="CDD" id="cd00114">
    <property type="entry name" value="LIGANc"/>
    <property type="match status" value="1"/>
</dbReference>
<feature type="binding site" evidence="12">
    <location>
        <position position="115"/>
    </location>
    <ligand>
        <name>NAD(+)</name>
        <dbReference type="ChEBI" id="CHEBI:57540"/>
    </ligand>
</feature>
<feature type="domain" description="BRCT" evidence="13">
    <location>
        <begin position="582"/>
        <end position="659"/>
    </location>
</feature>
<evidence type="ECO:0000256" key="1">
    <source>
        <dbReference type="ARBA" id="ARBA00004067"/>
    </source>
</evidence>
<feature type="binding site" evidence="12">
    <location>
        <position position="400"/>
    </location>
    <ligand>
        <name>Zn(2+)</name>
        <dbReference type="ChEBI" id="CHEBI:29105"/>
    </ligand>
</feature>
<dbReference type="SMART" id="SM00292">
    <property type="entry name" value="BRCT"/>
    <property type="match status" value="1"/>
</dbReference>
<feature type="binding site" evidence="12">
    <location>
        <begin position="82"/>
        <end position="83"/>
    </location>
    <ligand>
        <name>NAD(+)</name>
        <dbReference type="ChEBI" id="CHEBI:57540"/>
    </ligand>
</feature>
<dbReference type="Pfam" id="PF12826">
    <property type="entry name" value="HHH_2"/>
    <property type="match status" value="1"/>
</dbReference>
<dbReference type="GO" id="GO:0003911">
    <property type="term" value="F:DNA ligase (NAD+) activity"/>
    <property type="evidence" value="ECO:0007669"/>
    <property type="project" value="UniProtKB-UniRule"/>
</dbReference>
<dbReference type="GO" id="GO:0005829">
    <property type="term" value="C:cytosol"/>
    <property type="evidence" value="ECO:0007669"/>
    <property type="project" value="TreeGrafter"/>
</dbReference>
<dbReference type="NCBIfam" id="TIGR00575">
    <property type="entry name" value="dnlj"/>
    <property type="match status" value="1"/>
</dbReference>
<keyword evidence="4 12" id="KW-0479">Metal-binding</keyword>
<evidence type="ECO:0000256" key="9">
    <source>
        <dbReference type="ARBA" id="ARBA00023204"/>
    </source>
</evidence>
<organism evidence="14 15">
    <name type="scientific">Tindallia magadiensis</name>
    <dbReference type="NCBI Taxonomy" id="69895"/>
    <lineage>
        <taxon>Bacteria</taxon>
        <taxon>Bacillati</taxon>
        <taxon>Bacillota</taxon>
        <taxon>Clostridia</taxon>
        <taxon>Peptostreptococcales</taxon>
        <taxon>Tindalliaceae</taxon>
        <taxon>Tindallia</taxon>
    </lineage>
</organism>
<dbReference type="Pfam" id="PF01653">
    <property type="entry name" value="DNA_ligase_aden"/>
    <property type="match status" value="1"/>
</dbReference>
<keyword evidence="7 12" id="KW-0460">Magnesium</keyword>
<comment type="catalytic activity">
    <reaction evidence="11 12">
        <text>NAD(+) + (deoxyribonucleotide)n-3'-hydroxyl + 5'-phospho-(deoxyribonucleotide)m = (deoxyribonucleotide)n+m + AMP + beta-nicotinamide D-nucleotide.</text>
        <dbReference type="EC" id="6.5.1.2"/>
    </reaction>
</comment>
<dbReference type="InterPro" id="IPR004150">
    <property type="entry name" value="NAD_DNA_ligase_OB"/>
</dbReference>
<keyword evidence="5 12" id="KW-0227">DNA damage</keyword>
<dbReference type="SUPFAM" id="SSF52113">
    <property type="entry name" value="BRCT domain"/>
    <property type="match status" value="1"/>
</dbReference>
<feature type="active site" description="N6-AMP-lysine intermediate" evidence="12">
    <location>
        <position position="117"/>
    </location>
</feature>
<evidence type="ECO:0000256" key="11">
    <source>
        <dbReference type="ARBA" id="ARBA00034005"/>
    </source>
</evidence>
<feature type="binding site" evidence="12">
    <location>
        <begin position="34"/>
        <end position="38"/>
    </location>
    <ligand>
        <name>NAD(+)</name>
        <dbReference type="ChEBI" id="CHEBI:57540"/>
    </ligand>
</feature>
<dbReference type="Proteomes" id="UP000199287">
    <property type="component" value="Unassembled WGS sequence"/>
</dbReference>
<evidence type="ECO:0000256" key="10">
    <source>
        <dbReference type="ARBA" id="ARBA00023211"/>
    </source>
</evidence>
<dbReference type="EC" id="6.5.1.2" evidence="12"/>
<proteinExistence type="inferred from homology"/>
<dbReference type="SMART" id="SM00532">
    <property type="entry name" value="LIGANc"/>
    <property type="match status" value="1"/>
</dbReference>
<dbReference type="Gene3D" id="3.40.50.10190">
    <property type="entry name" value="BRCT domain"/>
    <property type="match status" value="1"/>
</dbReference>
<comment type="function">
    <text evidence="1 12">DNA ligase that catalyzes the formation of phosphodiester linkages between 5'-phosphoryl and 3'-hydroxyl groups in double-stranded DNA using NAD as a coenzyme and as the energy source for the reaction. It is essential for DNA replication and repair of damaged DNA.</text>
</comment>
<dbReference type="PROSITE" id="PS50172">
    <property type="entry name" value="BRCT"/>
    <property type="match status" value="1"/>
</dbReference>
<dbReference type="RefSeq" id="WP_093372615.1">
    <property type="nucleotide sequence ID" value="NZ_FOQA01000006.1"/>
</dbReference>
<evidence type="ECO:0000256" key="2">
    <source>
        <dbReference type="ARBA" id="ARBA00022598"/>
    </source>
</evidence>
<gene>
    <name evidence="12" type="primary">ligA</name>
    <name evidence="14" type="ORF">SAMN05192551_106196</name>
</gene>
<sequence>MQQSKAIEDIHQMVKQLNRYRYHYYALDQPLVSDEEYDRLYEKLENMENENHYYLPDSPTQRIGDEPLDSFQTHEHRQALWSLDKVKTPQELRNWEQRVQKNLPQEKEKISYVLEYKYDGLTINLTYQDGYLVQAATRGNGQVGEAILPQVKTIQAVPLSIPYKGTLEVQGEGLMRLSTFEAYNKKAAEPLKNPRNGAAGALRNLDPKVTATRKLDILCYQTGYCEEETFNTHKEMLNFLQENFFPVSREVYHVDSIEEAIHQIEKMEKKIPSLDYMVDGVVIKVNQMDLREELGYTQKFPRWAVAYKFEAQEVTTVLEDVVWKVGRTGKLTPAAVLSPVEIGGVTVKRATLNNWGDICRKKLKLGVLVWLRRSNDVIPEIMGRVEDENPGKEIEKPITCPACHTELVEKGAHIFCPNSLQCKPQLVYKLTHFSSRNAMDIDGFSEKTAAQLYEALGLVSIHQLYELKEEDLLTLEGFKEKKAKNLIEAIKKSKESTLDRFLYALGIPNVGRRTASDLAQYFGSIDALKKVTVERLIELPDIGNTVAESIVTFFQDRQIVAAIDALIAAGVHVKPLEETESIRQSFFAGKNIVVTGKLSTLSRQSVKDKLENMGAKVTDSVSNKTDILIYGEDAGSKLSKAQKLKESGKNPNLHLMDEEAFNRELGGKTHG</sequence>
<dbReference type="GO" id="GO:0046872">
    <property type="term" value="F:metal ion binding"/>
    <property type="evidence" value="ECO:0007669"/>
    <property type="project" value="UniProtKB-KW"/>
</dbReference>
<dbReference type="InterPro" id="IPR041663">
    <property type="entry name" value="DisA/LigA_HHH"/>
</dbReference>
<dbReference type="Pfam" id="PF14520">
    <property type="entry name" value="HHH_5"/>
    <property type="match status" value="1"/>
</dbReference>
<dbReference type="SUPFAM" id="SSF50249">
    <property type="entry name" value="Nucleic acid-binding proteins"/>
    <property type="match status" value="1"/>
</dbReference>
<dbReference type="InterPro" id="IPR001357">
    <property type="entry name" value="BRCT_dom"/>
</dbReference>
<dbReference type="NCBIfam" id="NF005932">
    <property type="entry name" value="PRK07956.1"/>
    <property type="match status" value="1"/>
</dbReference>
<feature type="binding site" evidence="12">
    <location>
        <position position="416"/>
    </location>
    <ligand>
        <name>Zn(2+)</name>
        <dbReference type="ChEBI" id="CHEBI:29105"/>
    </ligand>
</feature>
<dbReference type="GO" id="GO:0006260">
    <property type="term" value="P:DNA replication"/>
    <property type="evidence" value="ECO:0007669"/>
    <property type="project" value="UniProtKB-KW"/>
</dbReference>
<evidence type="ECO:0000256" key="6">
    <source>
        <dbReference type="ARBA" id="ARBA00022833"/>
    </source>
</evidence>
<keyword evidence="15" id="KW-1185">Reference proteome</keyword>
<dbReference type="InterPro" id="IPR010994">
    <property type="entry name" value="RuvA_2-like"/>
</dbReference>
<dbReference type="InterPro" id="IPR001679">
    <property type="entry name" value="DNA_ligase"/>
</dbReference>
<evidence type="ECO:0000256" key="12">
    <source>
        <dbReference type="HAMAP-Rule" id="MF_01588"/>
    </source>
</evidence>
<dbReference type="STRING" id="69895.SAMN05192551_106196"/>
<evidence type="ECO:0000313" key="14">
    <source>
        <dbReference type="EMBL" id="SFI11207.1"/>
    </source>
</evidence>
<dbReference type="FunFam" id="1.10.150.20:FF:000006">
    <property type="entry name" value="DNA ligase"/>
    <property type="match status" value="1"/>
</dbReference>
<keyword evidence="2 12" id="KW-0436">Ligase</keyword>
<evidence type="ECO:0000256" key="5">
    <source>
        <dbReference type="ARBA" id="ARBA00022763"/>
    </source>
</evidence>
<feature type="binding site" evidence="12">
    <location>
        <position position="172"/>
    </location>
    <ligand>
        <name>NAD(+)</name>
        <dbReference type="ChEBI" id="CHEBI:57540"/>
    </ligand>
</feature>
<evidence type="ECO:0000313" key="15">
    <source>
        <dbReference type="Proteomes" id="UP000199287"/>
    </source>
</evidence>
<dbReference type="InterPro" id="IPR003583">
    <property type="entry name" value="Hlx-hairpin-Hlx_DNA-bd_motif"/>
</dbReference>
<feature type="binding site" evidence="12">
    <location>
        <position position="138"/>
    </location>
    <ligand>
        <name>NAD(+)</name>
        <dbReference type="ChEBI" id="CHEBI:57540"/>
    </ligand>
</feature>
<dbReference type="AlphaFoldDB" id="A0A1I3FJ67"/>
<dbReference type="SUPFAM" id="SSF47781">
    <property type="entry name" value="RuvA domain 2-like"/>
    <property type="match status" value="1"/>
</dbReference>
<keyword evidence="8 12" id="KW-0520">NAD</keyword>
<dbReference type="Gene3D" id="2.40.50.140">
    <property type="entry name" value="Nucleic acid-binding proteins"/>
    <property type="match status" value="1"/>
</dbReference>
<dbReference type="SUPFAM" id="SSF56091">
    <property type="entry name" value="DNA ligase/mRNA capping enzyme, catalytic domain"/>
    <property type="match status" value="1"/>
</dbReference>
<evidence type="ECO:0000256" key="8">
    <source>
        <dbReference type="ARBA" id="ARBA00023027"/>
    </source>
</evidence>
<evidence type="ECO:0000256" key="7">
    <source>
        <dbReference type="ARBA" id="ARBA00022842"/>
    </source>
</evidence>
<feature type="binding site" evidence="12">
    <location>
        <position position="403"/>
    </location>
    <ligand>
        <name>Zn(2+)</name>
        <dbReference type="ChEBI" id="CHEBI:29105"/>
    </ligand>
</feature>
<comment type="similarity">
    <text evidence="12">Belongs to the NAD-dependent DNA ligase family. LigA subfamily.</text>
</comment>
<feature type="binding site" evidence="12">
    <location>
        <position position="284"/>
    </location>
    <ligand>
        <name>NAD(+)</name>
        <dbReference type="ChEBI" id="CHEBI:57540"/>
    </ligand>
</feature>
<keyword evidence="3 12" id="KW-0235">DNA replication</keyword>
<dbReference type="EMBL" id="FOQA01000006">
    <property type="protein sequence ID" value="SFI11207.1"/>
    <property type="molecule type" value="Genomic_DNA"/>
</dbReference>
<dbReference type="InterPro" id="IPR036420">
    <property type="entry name" value="BRCT_dom_sf"/>
</dbReference>
<dbReference type="SMART" id="SM00278">
    <property type="entry name" value="HhH1"/>
    <property type="match status" value="4"/>
</dbReference>
<dbReference type="Gene3D" id="1.10.287.610">
    <property type="entry name" value="Helix hairpin bin"/>
    <property type="match status" value="1"/>
</dbReference>
<dbReference type="InterPro" id="IPR012340">
    <property type="entry name" value="NA-bd_OB-fold"/>
</dbReference>
<dbReference type="GO" id="GO:0003677">
    <property type="term" value="F:DNA binding"/>
    <property type="evidence" value="ECO:0007669"/>
    <property type="project" value="InterPro"/>
</dbReference>
<evidence type="ECO:0000256" key="3">
    <source>
        <dbReference type="ARBA" id="ARBA00022705"/>
    </source>
</evidence>
<dbReference type="Gene3D" id="3.30.470.30">
    <property type="entry name" value="DNA ligase/mRNA capping enzyme"/>
    <property type="match status" value="1"/>
</dbReference>
<feature type="binding site" evidence="12">
    <location>
        <position position="308"/>
    </location>
    <ligand>
        <name>NAD(+)</name>
        <dbReference type="ChEBI" id="CHEBI:57540"/>
    </ligand>
</feature>
<evidence type="ECO:0000259" key="13">
    <source>
        <dbReference type="PROSITE" id="PS50172"/>
    </source>
</evidence>
<dbReference type="Pfam" id="PF03120">
    <property type="entry name" value="OB_DNA_ligase"/>
    <property type="match status" value="1"/>
</dbReference>
<keyword evidence="9 12" id="KW-0234">DNA repair</keyword>
<dbReference type="OrthoDB" id="9759736at2"/>
<dbReference type="InterPro" id="IPR013840">
    <property type="entry name" value="DNAligase_N"/>
</dbReference>